<dbReference type="eggNOG" id="ENOG5030T4Y">
    <property type="taxonomic scope" value="Bacteria"/>
</dbReference>
<dbReference type="Proteomes" id="UP000054010">
    <property type="component" value="Unassembled WGS sequence"/>
</dbReference>
<comment type="caution">
    <text evidence="3">The sequence shown here is derived from an EMBL/GenBank/DDBJ whole genome shotgun (WGS) entry which is preliminary data.</text>
</comment>
<keyword evidence="4" id="KW-1185">Reference proteome</keyword>
<gene>
    <name evidence="3" type="ORF">OSCT_2207</name>
</gene>
<dbReference type="STRING" id="765420.OSCT_2207"/>
<feature type="transmembrane region" description="Helical" evidence="2">
    <location>
        <begin position="20"/>
        <end position="39"/>
    </location>
</feature>
<feature type="transmembrane region" description="Helical" evidence="2">
    <location>
        <begin position="84"/>
        <end position="103"/>
    </location>
</feature>
<evidence type="ECO:0000313" key="4">
    <source>
        <dbReference type="Proteomes" id="UP000054010"/>
    </source>
</evidence>
<feature type="region of interest" description="Disordered" evidence="1">
    <location>
        <begin position="117"/>
        <end position="159"/>
    </location>
</feature>
<dbReference type="OrthoDB" id="164330at2"/>
<dbReference type="HOGENOM" id="CLU_1719078_0_0_0"/>
<organism evidence="3 4">
    <name type="scientific">Oscillochloris trichoides DG-6</name>
    <dbReference type="NCBI Taxonomy" id="765420"/>
    <lineage>
        <taxon>Bacteria</taxon>
        <taxon>Bacillati</taxon>
        <taxon>Chloroflexota</taxon>
        <taxon>Chloroflexia</taxon>
        <taxon>Chloroflexales</taxon>
        <taxon>Chloroflexineae</taxon>
        <taxon>Oscillochloridaceae</taxon>
        <taxon>Oscillochloris</taxon>
    </lineage>
</organism>
<evidence type="ECO:0000313" key="3">
    <source>
        <dbReference type="EMBL" id="EFO79914.1"/>
    </source>
</evidence>
<reference evidence="3 4" key="1">
    <citation type="journal article" date="2011" name="J. Bacteriol.">
        <title>Draft genome sequence of the anoxygenic filamentous phototrophic bacterium Oscillochloris trichoides subsp. DG-6.</title>
        <authorList>
            <person name="Kuznetsov B.B."/>
            <person name="Ivanovsky R.N."/>
            <person name="Keppen O.I."/>
            <person name="Sukhacheva M.V."/>
            <person name="Bumazhkin B.K."/>
            <person name="Patutina E.O."/>
            <person name="Beletsky A.V."/>
            <person name="Mardanov A.V."/>
            <person name="Baslerov R.V."/>
            <person name="Panteleeva A.N."/>
            <person name="Kolganova T.V."/>
            <person name="Ravin N.V."/>
            <person name="Skryabin K.G."/>
        </authorList>
    </citation>
    <scope>NUCLEOTIDE SEQUENCE [LARGE SCALE GENOMIC DNA]</scope>
    <source>
        <strain evidence="3 4">DG-6</strain>
    </source>
</reference>
<dbReference type="AlphaFoldDB" id="E1IFV6"/>
<evidence type="ECO:0000256" key="1">
    <source>
        <dbReference type="SAM" id="MobiDB-lite"/>
    </source>
</evidence>
<sequence>MGFIEYMTASSPAAGFGTLAWIFFLLQLSGVVAGAYFYYAHTERNLARYTFFRQVGLALLILSGVGLLAAILRLVGVPVISQRLWFWILLLVELAAAGYMTFYMRKVLPTLEKAQAGKRPVRAPQQRAAVAAADQPPPAPRPVATTGRRDARRERKKKK</sequence>
<keyword evidence="2" id="KW-0472">Membrane</keyword>
<protein>
    <submittedName>
        <fullName evidence="3">Uncharacterized protein</fullName>
    </submittedName>
</protein>
<proteinExistence type="predicted"/>
<name>E1IFV6_9CHLR</name>
<keyword evidence="2" id="KW-1133">Transmembrane helix</keyword>
<feature type="transmembrane region" description="Helical" evidence="2">
    <location>
        <begin position="51"/>
        <end position="72"/>
    </location>
</feature>
<accession>E1IFV6</accession>
<dbReference type="EMBL" id="ADVR01000096">
    <property type="protein sequence ID" value="EFO79914.1"/>
    <property type="molecule type" value="Genomic_DNA"/>
</dbReference>
<keyword evidence="2" id="KW-0812">Transmembrane</keyword>
<evidence type="ECO:0000256" key="2">
    <source>
        <dbReference type="SAM" id="Phobius"/>
    </source>
</evidence>
<feature type="compositionally biased region" description="Low complexity" evidence="1">
    <location>
        <begin position="122"/>
        <end position="134"/>
    </location>
</feature>